<evidence type="ECO:0000313" key="7">
    <source>
        <dbReference type="EMBL" id="KAK9947478.1"/>
    </source>
</evidence>
<proteinExistence type="inferred from homology"/>
<evidence type="ECO:0000256" key="3">
    <source>
        <dbReference type="ARBA" id="ARBA00022896"/>
    </source>
</evidence>
<sequence length="349" mass="39858">MAESCTPAKAELLATKTVQELLTKGDKVPQNYIHEVGIPDPNASVELMDTPVIDLDQLTPSSITVEQLDKLRSALTTWGCFQVINHGMTPEFLDQLREITKQFFAIPMEEKLKYLRPVNDIEGYGNDTVFSEQQTLDWTDRLYLTVYPAAQRKLELWPENPKSFRDIIDQFTGKLQVVTETVLKAMAKLLNLEENCLLDKFGEMDARFSLYPPCSMPDHVLGIKPHADSTIISILLLDKEVEGLQFLKDDEWFRAPIVPEALLINVGDQAEILTNGMFKSPVHKVVTNAQKERISLVVFCNPNSDTEIEPFKSLITESRPRLYRKIKNYGDIYFEYYQQGKRPIEVAKI</sequence>
<comment type="similarity">
    <text evidence="1 5">Belongs to the iron/ascorbate-dependent oxidoreductase family.</text>
</comment>
<dbReference type="PROSITE" id="PS51471">
    <property type="entry name" value="FE2OG_OXY"/>
    <property type="match status" value="1"/>
</dbReference>
<dbReference type="InterPro" id="IPR027443">
    <property type="entry name" value="IPNS-like_sf"/>
</dbReference>
<protein>
    <recommendedName>
        <fullName evidence="6">Fe2OG dioxygenase domain-containing protein</fullName>
    </recommendedName>
</protein>
<dbReference type="Gene3D" id="2.60.120.330">
    <property type="entry name" value="B-lactam Antibiotic, Isopenicillin N Synthase, Chain"/>
    <property type="match status" value="1"/>
</dbReference>
<dbReference type="Pfam" id="PF03171">
    <property type="entry name" value="2OG-FeII_Oxy"/>
    <property type="match status" value="1"/>
</dbReference>
<dbReference type="InterPro" id="IPR044861">
    <property type="entry name" value="IPNS-like_FE2OG_OXY"/>
</dbReference>
<dbReference type="GO" id="GO:0016491">
    <property type="term" value="F:oxidoreductase activity"/>
    <property type="evidence" value="ECO:0007669"/>
    <property type="project" value="UniProtKB-KW"/>
</dbReference>
<dbReference type="InterPro" id="IPR005123">
    <property type="entry name" value="Oxoglu/Fe-dep_dioxygenase_dom"/>
</dbReference>
<name>A0AAW1YFF0_RUBAR</name>
<gene>
    <name evidence="7" type="ORF">M0R45_003102</name>
</gene>
<accession>A0AAW1YFF0</accession>
<dbReference type="AlphaFoldDB" id="A0AAW1YFF0"/>
<organism evidence="7 8">
    <name type="scientific">Rubus argutus</name>
    <name type="common">Southern blackberry</name>
    <dbReference type="NCBI Taxonomy" id="59490"/>
    <lineage>
        <taxon>Eukaryota</taxon>
        <taxon>Viridiplantae</taxon>
        <taxon>Streptophyta</taxon>
        <taxon>Embryophyta</taxon>
        <taxon>Tracheophyta</taxon>
        <taxon>Spermatophyta</taxon>
        <taxon>Magnoliopsida</taxon>
        <taxon>eudicotyledons</taxon>
        <taxon>Gunneridae</taxon>
        <taxon>Pentapetalae</taxon>
        <taxon>rosids</taxon>
        <taxon>fabids</taxon>
        <taxon>Rosales</taxon>
        <taxon>Rosaceae</taxon>
        <taxon>Rosoideae</taxon>
        <taxon>Rosoideae incertae sedis</taxon>
        <taxon>Rubus</taxon>
    </lineage>
</organism>
<evidence type="ECO:0000259" key="6">
    <source>
        <dbReference type="PROSITE" id="PS51471"/>
    </source>
</evidence>
<dbReference type="PANTHER" id="PTHR47991">
    <property type="entry name" value="OXOGLUTARATE/IRON-DEPENDENT DIOXYGENASE"/>
    <property type="match status" value="1"/>
</dbReference>
<evidence type="ECO:0000313" key="8">
    <source>
        <dbReference type="Proteomes" id="UP001457282"/>
    </source>
</evidence>
<dbReference type="SUPFAM" id="SSF51197">
    <property type="entry name" value="Clavaminate synthase-like"/>
    <property type="match status" value="1"/>
</dbReference>
<comment type="caution">
    <text evidence="7">The sequence shown here is derived from an EMBL/GenBank/DDBJ whole genome shotgun (WGS) entry which is preliminary data.</text>
</comment>
<keyword evidence="2 5" id="KW-0479">Metal-binding</keyword>
<evidence type="ECO:0000256" key="5">
    <source>
        <dbReference type="RuleBase" id="RU003682"/>
    </source>
</evidence>
<keyword evidence="8" id="KW-1185">Reference proteome</keyword>
<evidence type="ECO:0000256" key="4">
    <source>
        <dbReference type="ARBA" id="ARBA00023004"/>
    </source>
</evidence>
<dbReference type="GO" id="GO:0031418">
    <property type="term" value="F:L-ascorbic acid binding"/>
    <property type="evidence" value="ECO:0007669"/>
    <property type="project" value="UniProtKB-KW"/>
</dbReference>
<dbReference type="Pfam" id="PF14226">
    <property type="entry name" value="DIOX_N"/>
    <property type="match status" value="1"/>
</dbReference>
<feature type="domain" description="Fe2OG dioxygenase" evidence="6">
    <location>
        <begin position="202"/>
        <end position="302"/>
    </location>
</feature>
<dbReference type="InterPro" id="IPR026992">
    <property type="entry name" value="DIOX_N"/>
</dbReference>
<keyword evidence="5" id="KW-0560">Oxidoreductase</keyword>
<dbReference type="FunFam" id="2.60.120.330:FF:000018">
    <property type="entry name" value="2-oxoglutarate (2OG) and Fe(II)-dependent oxygenase superfamily protein"/>
    <property type="match status" value="1"/>
</dbReference>
<keyword evidence="3" id="KW-0847">Vitamin C</keyword>
<dbReference type="GO" id="GO:0046872">
    <property type="term" value="F:metal ion binding"/>
    <property type="evidence" value="ECO:0007669"/>
    <property type="project" value="UniProtKB-KW"/>
</dbReference>
<dbReference type="InterPro" id="IPR050295">
    <property type="entry name" value="Plant_2OG-oxidoreductases"/>
</dbReference>
<evidence type="ECO:0000256" key="1">
    <source>
        <dbReference type="ARBA" id="ARBA00008056"/>
    </source>
</evidence>
<keyword evidence="4 5" id="KW-0408">Iron</keyword>
<evidence type="ECO:0000256" key="2">
    <source>
        <dbReference type="ARBA" id="ARBA00022723"/>
    </source>
</evidence>
<dbReference type="EMBL" id="JBEDUW010000001">
    <property type="protein sequence ID" value="KAK9947478.1"/>
    <property type="molecule type" value="Genomic_DNA"/>
</dbReference>
<dbReference type="Proteomes" id="UP001457282">
    <property type="component" value="Unassembled WGS sequence"/>
</dbReference>
<reference evidence="7 8" key="1">
    <citation type="journal article" date="2023" name="G3 (Bethesda)">
        <title>A chromosome-length genome assembly and annotation of blackberry (Rubus argutus, cv. 'Hillquist').</title>
        <authorList>
            <person name="Bruna T."/>
            <person name="Aryal R."/>
            <person name="Dudchenko O."/>
            <person name="Sargent D.J."/>
            <person name="Mead D."/>
            <person name="Buti M."/>
            <person name="Cavallini A."/>
            <person name="Hytonen T."/>
            <person name="Andres J."/>
            <person name="Pham M."/>
            <person name="Weisz D."/>
            <person name="Mascagni F."/>
            <person name="Usai G."/>
            <person name="Natali L."/>
            <person name="Bassil N."/>
            <person name="Fernandez G.E."/>
            <person name="Lomsadze A."/>
            <person name="Armour M."/>
            <person name="Olukolu B."/>
            <person name="Poorten T."/>
            <person name="Britton C."/>
            <person name="Davik J."/>
            <person name="Ashrafi H."/>
            <person name="Aiden E.L."/>
            <person name="Borodovsky M."/>
            <person name="Worthington M."/>
        </authorList>
    </citation>
    <scope>NUCLEOTIDE SEQUENCE [LARGE SCALE GENOMIC DNA]</scope>
    <source>
        <strain evidence="7">PI 553951</strain>
    </source>
</reference>